<gene>
    <name evidence="5" type="ORF">G9H61_12905</name>
</gene>
<dbReference type="Gene3D" id="3.40.50.2300">
    <property type="match status" value="1"/>
</dbReference>
<dbReference type="InterPro" id="IPR001789">
    <property type="entry name" value="Sig_transdc_resp-reg_receiver"/>
</dbReference>
<feature type="modified residue" description="4-aspartylphosphate" evidence="3">
    <location>
        <position position="52"/>
    </location>
</feature>
<keyword evidence="6" id="KW-1185">Reference proteome</keyword>
<sequence>MKKVLIAEDSSVIQNLARKILEFQNFEIHAVKNGQQVLDELAKADFDIILLDINMPVMDGMECARAVRALGDSKSNIPMIAITGNARNYSMEDFKEAGFNDFLAKPLNFDALVSQVKALTE</sequence>
<evidence type="ECO:0000313" key="5">
    <source>
        <dbReference type="EMBL" id="MCZ2476350.1"/>
    </source>
</evidence>
<evidence type="ECO:0000256" key="3">
    <source>
        <dbReference type="PROSITE-ProRule" id="PRU00169"/>
    </source>
</evidence>
<protein>
    <submittedName>
        <fullName evidence="5">Response regulator</fullName>
    </submittedName>
</protein>
<dbReference type="SMART" id="SM00448">
    <property type="entry name" value="REC"/>
    <property type="match status" value="1"/>
</dbReference>
<reference evidence="5 6" key="1">
    <citation type="submission" date="2020-03" db="EMBL/GenBank/DDBJ databases">
        <authorList>
            <person name="Pitt A."/>
            <person name="Hahn M.W."/>
        </authorList>
    </citation>
    <scope>NUCLEOTIDE SEQUENCE [LARGE SCALE GENOMIC DNA]</scope>
    <source>
        <strain evidence="5 6">5A-MARBSE</strain>
    </source>
</reference>
<evidence type="ECO:0000259" key="4">
    <source>
        <dbReference type="PROSITE" id="PS50110"/>
    </source>
</evidence>
<proteinExistence type="predicted"/>
<dbReference type="PROSITE" id="PS50110">
    <property type="entry name" value="RESPONSE_REGULATORY"/>
    <property type="match status" value="1"/>
</dbReference>
<comment type="caution">
    <text evidence="5">The sequence shown here is derived from an EMBL/GenBank/DDBJ whole genome shotgun (WGS) entry which is preliminary data.</text>
</comment>
<evidence type="ECO:0000256" key="1">
    <source>
        <dbReference type="ARBA" id="ARBA00022553"/>
    </source>
</evidence>
<keyword evidence="2" id="KW-0902">Two-component regulatory system</keyword>
<evidence type="ECO:0000313" key="6">
    <source>
        <dbReference type="Proteomes" id="UP001321186"/>
    </source>
</evidence>
<name>A0ABT4JJA9_9BACT</name>
<feature type="domain" description="Response regulatory" evidence="4">
    <location>
        <begin position="3"/>
        <end position="120"/>
    </location>
</feature>
<dbReference type="SUPFAM" id="SSF52172">
    <property type="entry name" value="CheY-like"/>
    <property type="match status" value="1"/>
</dbReference>
<dbReference type="RefSeq" id="WP_166374600.1">
    <property type="nucleotide sequence ID" value="NZ_CBCRZM010000009.1"/>
</dbReference>
<dbReference type="PANTHER" id="PTHR45339">
    <property type="entry name" value="HYBRID SIGNAL TRANSDUCTION HISTIDINE KINASE J"/>
    <property type="match status" value="1"/>
</dbReference>
<organism evidence="5 6">
    <name type="scientific">Aquirufa ecclesiirivi</name>
    <dbReference type="NCBI Taxonomy" id="2715124"/>
    <lineage>
        <taxon>Bacteria</taxon>
        <taxon>Pseudomonadati</taxon>
        <taxon>Bacteroidota</taxon>
        <taxon>Cytophagia</taxon>
        <taxon>Cytophagales</taxon>
        <taxon>Flectobacillaceae</taxon>
        <taxon>Aquirufa</taxon>
    </lineage>
</organism>
<dbReference type="CDD" id="cd17546">
    <property type="entry name" value="REC_hyHK_CKI1_RcsC-like"/>
    <property type="match status" value="1"/>
</dbReference>
<dbReference type="PANTHER" id="PTHR45339:SF1">
    <property type="entry name" value="HYBRID SIGNAL TRANSDUCTION HISTIDINE KINASE J"/>
    <property type="match status" value="1"/>
</dbReference>
<accession>A0ABT4JJA9</accession>
<evidence type="ECO:0000256" key="2">
    <source>
        <dbReference type="ARBA" id="ARBA00023012"/>
    </source>
</evidence>
<dbReference type="Proteomes" id="UP001321186">
    <property type="component" value="Unassembled WGS sequence"/>
</dbReference>
<dbReference type="EMBL" id="JAANOH010000005">
    <property type="protein sequence ID" value="MCZ2476350.1"/>
    <property type="molecule type" value="Genomic_DNA"/>
</dbReference>
<dbReference type="InterPro" id="IPR011006">
    <property type="entry name" value="CheY-like_superfamily"/>
</dbReference>
<keyword evidence="1 3" id="KW-0597">Phosphoprotein</keyword>
<dbReference type="Pfam" id="PF00072">
    <property type="entry name" value="Response_reg"/>
    <property type="match status" value="1"/>
</dbReference>